<dbReference type="OrthoDB" id="3271139at2759"/>
<proteinExistence type="predicted"/>
<comment type="caution">
    <text evidence="2">The sequence shown here is derived from an EMBL/GenBank/DDBJ whole genome shotgun (WGS) entry which is preliminary data.</text>
</comment>
<evidence type="ECO:0000313" key="3">
    <source>
        <dbReference type="Proteomes" id="UP000559256"/>
    </source>
</evidence>
<dbReference type="SUPFAM" id="SSF56112">
    <property type="entry name" value="Protein kinase-like (PK-like)"/>
    <property type="match status" value="1"/>
</dbReference>
<dbReference type="InterPro" id="IPR040976">
    <property type="entry name" value="Pkinase_fungal"/>
</dbReference>
<accession>A0A8H5CT83</accession>
<protein>
    <recommendedName>
        <fullName evidence="1">Fungal-type protein kinase domain-containing protein</fullName>
    </recommendedName>
</protein>
<dbReference type="AlphaFoldDB" id="A0A8H5CT83"/>
<dbReference type="InterPro" id="IPR011009">
    <property type="entry name" value="Kinase-like_dom_sf"/>
</dbReference>
<sequence>MSTDPRQRFIFGMNIEDVHSRLWLCCQGLVLASEAFDFVCDVSFVVHLVISIAFADKVALGWDPTITLDEEESRKQGKRAYGTFRQSHRLPSDWSDAIRRMEEEEEHHPHPNPKQQSLGWRWIIRSARSPKPESWTVPISGRLDNAFDTVLKGRTDFLNDDQYIILNKKEYYEGSRGQGSGDSVFTPDEYRHNVPRVPDQPVPDITSNVFKAARDTIKVLEVVHAAGWVHRDISVNNIYWTTNGGLLSDLEYAEKKKKDDPHSEIPIGTIEFMAAEVCKMNYLFEPTPTALLDFSSNTSSLVLKPPRFYHNDLHDLESVWRILLWVMFFREYENHPHPEGEKLTREHYIFRFFTRDQGGPKILISYTTSKNFLTASGTRPTDRYLLNREDELGISSSFGPALRIIQFFAKTLAAASYIAELTLPSTSQINEGGFPEAHSRLLETLDCGLNEVMIEEITLRGVRNPSSKPAASLEKANA</sequence>
<dbReference type="Pfam" id="PF17667">
    <property type="entry name" value="Pkinase_fungal"/>
    <property type="match status" value="2"/>
</dbReference>
<evidence type="ECO:0000313" key="2">
    <source>
        <dbReference type="EMBL" id="KAF5346959.1"/>
    </source>
</evidence>
<keyword evidence="3" id="KW-1185">Reference proteome</keyword>
<evidence type="ECO:0000259" key="1">
    <source>
        <dbReference type="Pfam" id="PF17667"/>
    </source>
</evidence>
<feature type="domain" description="Fungal-type protein kinase" evidence="1">
    <location>
        <begin position="209"/>
        <end position="326"/>
    </location>
</feature>
<dbReference type="Gene3D" id="1.10.510.10">
    <property type="entry name" value="Transferase(Phosphotransferase) domain 1"/>
    <property type="match status" value="1"/>
</dbReference>
<name>A0A8H5CT83_9AGAR</name>
<organism evidence="2 3">
    <name type="scientific">Tetrapyrgos nigripes</name>
    <dbReference type="NCBI Taxonomy" id="182062"/>
    <lineage>
        <taxon>Eukaryota</taxon>
        <taxon>Fungi</taxon>
        <taxon>Dikarya</taxon>
        <taxon>Basidiomycota</taxon>
        <taxon>Agaricomycotina</taxon>
        <taxon>Agaricomycetes</taxon>
        <taxon>Agaricomycetidae</taxon>
        <taxon>Agaricales</taxon>
        <taxon>Marasmiineae</taxon>
        <taxon>Marasmiaceae</taxon>
        <taxon>Tetrapyrgos</taxon>
    </lineage>
</organism>
<dbReference type="Proteomes" id="UP000559256">
    <property type="component" value="Unassembled WGS sequence"/>
</dbReference>
<reference evidence="2 3" key="1">
    <citation type="journal article" date="2020" name="ISME J.">
        <title>Uncovering the hidden diversity of litter-decomposition mechanisms in mushroom-forming fungi.</title>
        <authorList>
            <person name="Floudas D."/>
            <person name="Bentzer J."/>
            <person name="Ahren D."/>
            <person name="Johansson T."/>
            <person name="Persson P."/>
            <person name="Tunlid A."/>
        </authorList>
    </citation>
    <scope>NUCLEOTIDE SEQUENCE [LARGE SCALE GENOMIC DNA]</scope>
    <source>
        <strain evidence="2 3">CBS 291.85</strain>
    </source>
</reference>
<feature type="domain" description="Fungal-type protein kinase" evidence="1">
    <location>
        <begin position="2"/>
        <end position="72"/>
    </location>
</feature>
<gene>
    <name evidence="2" type="ORF">D9758_010087</name>
</gene>
<dbReference type="EMBL" id="JAACJM010000098">
    <property type="protein sequence ID" value="KAF5346959.1"/>
    <property type="molecule type" value="Genomic_DNA"/>
</dbReference>